<protein>
    <submittedName>
        <fullName evidence="2">GNAT family N-acetyltransferase</fullName>
    </submittedName>
</protein>
<reference evidence="2" key="1">
    <citation type="submission" date="2022-09" db="EMBL/GenBank/DDBJ databases">
        <title>Aureispira anguillicida sp. nov., isolated from Leptocephalus of Japanese eel Anguilla japonica.</title>
        <authorList>
            <person name="Yuasa K."/>
            <person name="Mekata T."/>
            <person name="Ikunari K."/>
        </authorList>
    </citation>
    <scope>NUCLEOTIDE SEQUENCE</scope>
    <source>
        <strain evidence="2">EL160426</strain>
    </source>
</reference>
<sequence>MMTIQPINNEEQLNKIASLLEASYGEEVDLKDEVDYFKEVNPNDWYLAIIENETVGFIRYFPVGTGNLVELELYATNQIIKKNLLSYFVQVWDKYTRTSIRICLQEKEADLIPFMVDLLFEQSKTYQEWHYTDIIKLSETKELTVRLAVDRISEQIIIQNLLEEFGAASPKVLVRNIQDEQITVLVWKDKIVGVCVVSAHEIQREIIQFVIAPMHRRKGFGKIFLEQTMMLYRKTIPKLQFKLRVKKENEAAINLYKSIGFYLVSSEYWLTRTK</sequence>
<dbReference type="SUPFAM" id="SSF55729">
    <property type="entry name" value="Acyl-CoA N-acyltransferases (Nat)"/>
    <property type="match status" value="1"/>
</dbReference>
<dbReference type="AlphaFoldDB" id="A0A915Y9S3"/>
<dbReference type="GO" id="GO:0016747">
    <property type="term" value="F:acyltransferase activity, transferring groups other than amino-acyl groups"/>
    <property type="evidence" value="ECO:0007669"/>
    <property type="project" value="InterPro"/>
</dbReference>
<evidence type="ECO:0000313" key="3">
    <source>
        <dbReference type="Proteomes" id="UP001060919"/>
    </source>
</evidence>
<name>A0A915Y9S3_9BACT</name>
<dbReference type="Gene3D" id="3.40.630.30">
    <property type="match status" value="1"/>
</dbReference>
<evidence type="ECO:0000259" key="1">
    <source>
        <dbReference type="PROSITE" id="PS51186"/>
    </source>
</evidence>
<gene>
    <name evidence="2" type="ORF">AsAng_0000260</name>
</gene>
<evidence type="ECO:0000313" key="2">
    <source>
        <dbReference type="EMBL" id="BDS09329.1"/>
    </source>
</evidence>
<accession>A0A915Y9S3</accession>
<dbReference type="InterPro" id="IPR000182">
    <property type="entry name" value="GNAT_dom"/>
</dbReference>
<dbReference type="PROSITE" id="PS51186">
    <property type="entry name" value="GNAT"/>
    <property type="match status" value="1"/>
</dbReference>
<dbReference type="Proteomes" id="UP001060919">
    <property type="component" value="Chromosome"/>
</dbReference>
<keyword evidence="3" id="KW-1185">Reference proteome</keyword>
<organism evidence="2 3">
    <name type="scientific">Aureispira anguillae</name>
    <dbReference type="NCBI Taxonomy" id="2864201"/>
    <lineage>
        <taxon>Bacteria</taxon>
        <taxon>Pseudomonadati</taxon>
        <taxon>Bacteroidota</taxon>
        <taxon>Saprospiria</taxon>
        <taxon>Saprospirales</taxon>
        <taxon>Saprospiraceae</taxon>
        <taxon>Aureispira</taxon>
    </lineage>
</organism>
<dbReference type="CDD" id="cd04301">
    <property type="entry name" value="NAT_SF"/>
    <property type="match status" value="1"/>
</dbReference>
<feature type="domain" description="N-acetyltransferase" evidence="1">
    <location>
        <begin position="143"/>
        <end position="274"/>
    </location>
</feature>
<dbReference type="InterPro" id="IPR016181">
    <property type="entry name" value="Acyl_CoA_acyltransferase"/>
</dbReference>
<dbReference type="EMBL" id="AP026867">
    <property type="protein sequence ID" value="BDS09329.1"/>
    <property type="molecule type" value="Genomic_DNA"/>
</dbReference>
<dbReference type="Pfam" id="PF00583">
    <property type="entry name" value="Acetyltransf_1"/>
    <property type="match status" value="1"/>
</dbReference>
<proteinExistence type="predicted"/>
<dbReference type="RefSeq" id="WP_264790733.1">
    <property type="nucleotide sequence ID" value="NZ_AP026867.1"/>
</dbReference>
<dbReference type="KEGG" id="aup:AsAng_0000260"/>